<dbReference type="SUPFAM" id="SSF54909">
    <property type="entry name" value="Dimeric alpha+beta barrel"/>
    <property type="match status" value="1"/>
</dbReference>
<dbReference type="SUPFAM" id="SSF46785">
    <property type="entry name" value="Winged helix' DNA-binding domain"/>
    <property type="match status" value="1"/>
</dbReference>
<comment type="caution">
    <text evidence="5">The sequence shown here is derived from an EMBL/GenBank/DDBJ whole genome shotgun (WGS) entry which is preliminary data.</text>
</comment>
<dbReference type="SMART" id="SM00344">
    <property type="entry name" value="HTH_ASNC"/>
    <property type="match status" value="1"/>
</dbReference>
<keyword evidence="1" id="KW-0805">Transcription regulation</keyword>
<accession>A0ABT1SZH2</accession>
<dbReference type="RefSeq" id="WP_256537869.1">
    <property type="nucleotide sequence ID" value="NZ_JANHOH010000001.1"/>
</dbReference>
<dbReference type="InterPro" id="IPR019887">
    <property type="entry name" value="Tscrpt_reg_AsnC/Lrp_C"/>
</dbReference>
<dbReference type="PRINTS" id="PR00033">
    <property type="entry name" value="HTHASNC"/>
</dbReference>
<reference evidence="5 6" key="1">
    <citation type="submission" date="2022-07" db="EMBL/GenBank/DDBJ databases">
        <title>Mucilaginibacter sp. JC4.</title>
        <authorList>
            <person name="Le V."/>
            <person name="Ko S.-R."/>
            <person name="Ahn C.-Y."/>
            <person name="Oh H.-M."/>
        </authorList>
    </citation>
    <scope>NUCLEOTIDE SEQUENCE [LARGE SCALE GENOMIC DNA]</scope>
    <source>
        <strain evidence="5 6">JC4</strain>
    </source>
</reference>
<organism evidence="5 6">
    <name type="scientific">Mucilaginibacter aquariorum</name>
    <dbReference type="NCBI Taxonomy" id="2967225"/>
    <lineage>
        <taxon>Bacteria</taxon>
        <taxon>Pseudomonadati</taxon>
        <taxon>Bacteroidota</taxon>
        <taxon>Sphingobacteriia</taxon>
        <taxon>Sphingobacteriales</taxon>
        <taxon>Sphingobacteriaceae</taxon>
        <taxon>Mucilaginibacter</taxon>
    </lineage>
</organism>
<sequence length="157" mass="17696">MKKTPIDKTDIGILNALQLNGRISNRQLGSTLHKSESAIKVRVQHLQEAGLIKRFAAIVEPKLLGRGLIGYVQVIVERHTEQDLTAFMEKAKALDEIMECYHMTGAFDFLLRIAVADMDEYSKVLMKKLGNLPGVRHFESFFVMSEVKNETAYSIGE</sequence>
<evidence type="ECO:0000313" key="6">
    <source>
        <dbReference type="Proteomes" id="UP001204376"/>
    </source>
</evidence>
<dbReference type="Pfam" id="PF13412">
    <property type="entry name" value="HTH_24"/>
    <property type="match status" value="1"/>
</dbReference>
<dbReference type="InterPro" id="IPR036388">
    <property type="entry name" value="WH-like_DNA-bd_sf"/>
</dbReference>
<feature type="domain" description="HTH asnC-type" evidence="4">
    <location>
        <begin position="6"/>
        <end position="67"/>
    </location>
</feature>
<proteinExistence type="predicted"/>
<evidence type="ECO:0000256" key="1">
    <source>
        <dbReference type="ARBA" id="ARBA00023015"/>
    </source>
</evidence>
<gene>
    <name evidence="5" type="ORF">NPE20_06880</name>
</gene>
<protein>
    <submittedName>
        <fullName evidence="5">Lrp/AsnC family transcriptional regulator</fullName>
    </submittedName>
</protein>
<dbReference type="PANTHER" id="PTHR30154">
    <property type="entry name" value="LEUCINE-RESPONSIVE REGULATORY PROTEIN"/>
    <property type="match status" value="1"/>
</dbReference>
<dbReference type="Gene3D" id="1.10.10.10">
    <property type="entry name" value="Winged helix-like DNA-binding domain superfamily/Winged helix DNA-binding domain"/>
    <property type="match status" value="1"/>
</dbReference>
<dbReference type="Gene3D" id="3.30.70.920">
    <property type="match status" value="1"/>
</dbReference>
<dbReference type="Pfam" id="PF01037">
    <property type="entry name" value="AsnC_trans_reg"/>
    <property type="match status" value="1"/>
</dbReference>
<evidence type="ECO:0000259" key="4">
    <source>
        <dbReference type="PROSITE" id="PS50956"/>
    </source>
</evidence>
<dbReference type="EMBL" id="JANHOH010000001">
    <property type="protein sequence ID" value="MCQ6957672.1"/>
    <property type="molecule type" value="Genomic_DNA"/>
</dbReference>
<evidence type="ECO:0000313" key="5">
    <source>
        <dbReference type="EMBL" id="MCQ6957672.1"/>
    </source>
</evidence>
<dbReference type="Proteomes" id="UP001204376">
    <property type="component" value="Unassembled WGS sequence"/>
</dbReference>
<dbReference type="InterPro" id="IPR019888">
    <property type="entry name" value="Tscrpt_reg_AsnC-like"/>
</dbReference>
<keyword evidence="3" id="KW-0804">Transcription</keyword>
<keyword evidence="2" id="KW-0238">DNA-binding</keyword>
<evidence type="ECO:0000256" key="2">
    <source>
        <dbReference type="ARBA" id="ARBA00023125"/>
    </source>
</evidence>
<dbReference type="InterPro" id="IPR000485">
    <property type="entry name" value="AsnC-type_HTH_dom"/>
</dbReference>
<dbReference type="InterPro" id="IPR011008">
    <property type="entry name" value="Dimeric_a/b-barrel"/>
</dbReference>
<keyword evidence="6" id="KW-1185">Reference proteome</keyword>
<dbReference type="InterPro" id="IPR036390">
    <property type="entry name" value="WH_DNA-bd_sf"/>
</dbReference>
<name>A0ABT1SZH2_9SPHI</name>
<dbReference type="PROSITE" id="PS50956">
    <property type="entry name" value="HTH_ASNC_2"/>
    <property type="match status" value="1"/>
</dbReference>
<dbReference type="PANTHER" id="PTHR30154:SF34">
    <property type="entry name" value="TRANSCRIPTIONAL REGULATOR AZLB"/>
    <property type="match status" value="1"/>
</dbReference>
<evidence type="ECO:0000256" key="3">
    <source>
        <dbReference type="ARBA" id="ARBA00023163"/>
    </source>
</evidence>